<protein>
    <recommendedName>
        <fullName evidence="3">Prolyl 4-hydroxylase alpha subunit domain-containing protein</fullName>
    </recommendedName>
</protein>
<comment type="caution">
    <text evidence="1">The sequence shown here is derived from an EMBL/GenBank/DDBJ whole genome shotgun (WGS) entry which is preliminary data.</text>
</comment>
<evidence type="ECO:0008006" key="3">
    <source>
        <dbReference type="Google" id="ProtNLM"/>
    </source>
</evidence>
<evidence type="ECO:0000313" key="2">
    <source>
        <dbReference type="Proteomes" id="UP000777438"/>
    </source>
</evidence>
<gene>
    <name evidence="1" type="ORF">B0T10DRAFT_553070</name>
</gene>
<keyword evidence="2" id="KW-1185">Reference proteome</keyword>
<dbReference type="EMBL" id="JAGPYM010000044">
    <property type="protein sequence ID" value="KAH6873799.1"/>
    <property type="molecule type" value="Genomic_DNA"/>
</dbReference>
<evidence type="ECO:0000313" key="1">
    <source>
        <dbReference type="EMBL" id="KAH6873799.1"/>
    </source>
</evidence>
<dbReference type="OrthoDB" id="5127183at2759"/>
<name>A0A9P9AI53_9HYPO</name>
<dbReference type="Proteomes" id="UP000777438">
    <property type="component" value="Unassembled WGS sequence"/>
</dbReference>
<proteinExistence type="predicted"/>
<sequence>MTGRKLSDPGERAATKKLKVDGDSDELCAKWCKVHPDGTYQVDETKINLSSSQSEGKDSAWMRHVIQGDILDARVYPLIFETSPSDAPDVLLFRTLSYWTRILDYADGTSNYRDLTIEQKRIVAVGVRDLYIAEMAGLLGETEKDLLQKMVQLIDQGLEELQLGGLCLSFHPSNTFSMIRFIENLDDKVGQGEAKLYAQVMNNPKLFAVFVNPADLSYHNFENVVPLDTWLESKISHQSTSDLSLSLSESRQVQSDREVFTCQLQGVARELLKELSQLDLYVSPLNKSTRGGQRFIFHSTLLSKALTRAIKSSDMLDKLATGRLNSSFEFVNYVFRCNRFNADDAHFQSHLDTPYFDSAQSHVSKYTMLINLSTGCNNPTLRVKDVCINEVEEATCLIFDQRYEHEGWPFLDGQKVFIRTELVFKDEQLGHDDSISALFNEACYMTGHSMFDQSLSSYANECFERANSFHWAVEKTATQPPMYFLKEFQGARFLTNGQTYWFLKNPELNVKECALMALLDFFNCKVGQQSFASLVSSTKVQRKYESTDDVWSSLSPPSHQAPTGFRKLQKNDVDSLIKTGPTKPLEWAFEDWDGEPEELQDFEEDGDGCCPMHSFPIFNPWKNNEVMKAYDLCCDYSRKHLFGTPFLILNEEIVINEANVEIVRDKIFIVQSKDGKRLPRINFAACWADDSIPSEFVTVGEDVPAPVLVVPPMALHESPQGYQLGLDFFRNDWVVQVDDDYTIPVPDLTERPDDENSFQTRVPDRIEGLENIFDD</sequence>
<dbReference type="AlphaFoldDB" id="A0A9P9AI53"/>
<reference evidence="1 2" key="1">
    <citation type="journal article" date="2021" name="Nat. Commun.">
        <title>Genetic determinants of endophytism in the Arabidopsis root mycobiome.</title>
        <authorList>
            <person name="Mesny F."/>
            <person name="Miyauchi S."/>
            <person name="Thiergart T."/>
            <person name="Pickel B."/>
            <person name="Atanasova L."/>
            <person name="Karlsson M."/>
            <person name="Huettel B."/>
            <person name="Barry K.W."/>
            <person name="Haridas S."/>
            <person name="Chen C."/>
            <person name="Bauer D."/>
            <person name="Andreopoulos W."/>
            <person name="Pangilinan J."/>
            <person name="LaButti K."/>
            <person name="Riley R."/>
            <person name="Lipzen A."/>
            <person name="Clum A."/>
            <person name="Drula E."/>
            <person name="Henrissat B."/>
            <person name="Kohler A."/>
            <person name="Grigoriev I.V."/>
            <person name="Martin F.M."/>
            <person name="Hacquard S."/>
        </authorList>
    </citation>
    <scope>NUCLEOTIDE SEQUENCE [LARGE SCALE GENOMIC DNA]</scope>
    <source>
        <strain evidence="1 2">MPI-CAGE-CH-0241</strain>
    </source>
</reference>
<organism evidence="1 2">
    <name type="scientific">Thelonectria olida</name>
    <dbReference type="NCBI Taxonomy" id="1576542"/>
    <lineage>
        <taxon>Eukaryota</taxon>
        <taxon>Fungi</taxon>
        <taxon>Dikarya</taxon>
        <taxon>Ascomycota</taxon>
        <taxon>Pezizomycotina</taxon>
        <taxon>Sordariomycetes</taxon>
        <taxon>Hypocreomycetidae</taxon>
        <taxon>Hypocreales</taxon>
        <taxon>Nectriaceae</taxon>
        <taxon>Thelonectria</taxon>
    </lineage>
</organism>
<accession>A0A9P9AI53</accession>